<feature type="compositionally biased region" description="Low complexity" evidence="1">
    <location>
        <begin position="248"/>
        <end position="258"/>
    </location>
</feature>
<protein>
    <submittedName>
        <fullName evidence="2">Uncharacterized protein</fullName>
    </submittedName>
</protein>
<gene>
    <name evidence="2" type="ORF">B0T10DRAFT_135896</name>
</gene>
<name>A0A9P8VYW3_9HYPO</name>
<feature type="region of interest" description="Disordered" evidence="1">
    <location>
        <begin position="239"/>
        <end position="258"/>
    </location>
</feature>
<evidence type="ECO:0000313" key="3">
    <source>
        <dbReference type="Proteomes" id="UP000777438"/>
    </source>
</evidence>
<evidence type="ECO:0000313" key="2">
    <source>
        <dbReference type="EMBL" id="KAH6884226.1"/>
    </source>
</evidence>
<dbReference type="AlphaFoldDB" id="A0A9P8VYW3"/>
<reference evidence="2 3" key="1">
    <citation type="journal article" date="2021" name="Nat. Commun.">
        <title>Genetic determinants of endophytism in the Arabidopsis root mycobiome.</title>
        <authorList>
            <person name="Mesny F."/>
            <person name="Miyauchi S."/>
            <person name="Thiergart T."/>
            <person name="Pickel B."/>
            <person name="Atanasova L."/>
            <person name="Karlsson M."/>
            <person name="Huettel B."/>
            <person name="Barry K.W."/>
            <person name="Haridas S."/>
            <person name="Chen C."/>
            <person name="Bauer D."/>
            <person name="Andreopoulos W."/>
            <person name="Pangilinan J."/>
            <person name="LaButti K."/>
            <person name="Riley R."/>
            <person name="Lipzen A."/>
            <person name="Clum A."/>
            <person name="Drula E."/>
            <person name="Henrissat B."/>
            <person name="Kohler A."/>
            <person name="Grigoriev I.V."/>
            <person name="Martin F.M."/>
            <person name="Hacquard S."/>
        </authorList>
    </citation>
    <scope>NUCLEOTIDE SEQUENCE [LARGE SCALE GENOMIC DNA]</scope>
    <source>
        <strain evidence="2 3">MPI-CAGE-CH-0241</strain>
    </source>
</reference>
<feature type="region of interest" description="Disordered" evidence="1">
    <location>
        <begin position="97"/>
        <end position="126"/>
    </location>
</feature>
<dbReference type="Proteomes" id="UP000777438">
    <property type="component" value="Unassembled WGS sequence"/>
</dbReference>
<evidence type="ECO:0000256" key="1">
    <source>
        <dbReference type="SAM" id="MobiDB-lite"/>
    </source>
</evidence>
<comment type="caution">
    <text evidence="2">The sequence shown here is derived from an EMBL/GenBank/DDBJ whole genome shotgun (WGS) entry which is preliminary data.</text>
</comment>
<proteinExistence type="predicted"/>
<accession>A0A9P8VYW3</accession>
<organism evidence="2 3">
    <name type="scientific">Thelonectria olida</name>
    <dbReference type="NCBI Taxonomy" id="1576542"/>
    <lineage>
        <taxon>Eukaryota</taxon>
        <taxon>Fungi</taxon>
        <taxon>Dikarya</taxon>
        <taxon>Ascomycota</taxon>
        <taxon>Pezizomycotina</taxon>
        <taxon>Sordariomycetes</taxon>
        <taxon>Hypocreomycetidae</taxon>
        <taxon>Hypocreales</taxon>
        <taxon>Nectriaceae</taxon>
        <taxon>Thelonectria</taxon>
    </lineage>
</organism>
<dbReference type="EMBL" id="JAGPYM010000021">
    <property type="protein sequence ID" value="KAH6884226.1"/>
    <property type="molecule type" value="Genomic_DNA"/>
</dbReference>
<keyword evidence="3" id="KW-1185">Reference proteome</keyword>
<feature type="region of interest" description="Disordered" evidence="1">
    <location>
        <begin position="297"/>
        <end position="327"/>
    </location>
</feature>
<sequence length="327" mass="36375">MKGSRTNREVGVVSSQRRSRHSLRRCVAILDLRGAYKADQLSSWENTQLRRRDTTTGCVQLTPISTVPVFVTGVTHLAQETRRDTHWPRPLPRLVASRSARAGRVPKAPSPDAGPRGPQIGRNRTRHKDTSIIAFAKALPTGHFIDQKAYRSITAYNTKKNETIALNPFAQDQTPKSRAQGLRAELGGIQAGRLPRLAGGGGNVKTTSTAEDAHRQRMRDFKRMLEPDVLAVMELRGRQPRSILKNPSTQASSSTSSQKIKAALNNIRFNLRLRAQRRGSRKIVACAARGVSPVPRSWVRGTRRNQGPRVKFRDESSQLSHAPVRLK</sequence>